<comment type="caution">
    <text evidence="1">The sequence shown here is derived from an EMBL/GenBank/DDBJ whole genome shotgun (WGS) entry which is preliminary data.</text>
</comment>
<proteinExistence type="predicted"/>
<protein>
    <recommendedName>
        <fullName evidence="3">RNase H type-1 domain-containing protein</fullName>
    </recommendedName>
</protein>
<reference evidence="1" key="1">
    <citation type="submission" date="2019-12" db="EMBL/GenBank/DDBJ databases">
        <title>Genome sequencing and annotation of Brassica cretica.</title>
        <authorList>
            <person name="Studholme D.J."/>
            <person name="Sarris P."/>
        </authorList>
    </citation>
    <scope>NUCLEOTIDE SEQUENCE</scope>
    <source>
        <strain evidence="1">PFS-109/04</strain>
        <tissue evidence="1">Leaf</tissue>
    </source>
</reference>
<dbReference type="AlphaFoldDB" id="A0A8S9P5W7"/>
<dbReference type="Proteomes" id="UP000712600">
    <property type="component" value="Unassembled WGS sequence"/>
</dbReference>
<organism evidence="1 2">
    <name type="scientific">Brassica cretica</name>
    <name type="common">Mustard</name>
    <dbReference type="NCBI Taxonomy" id="69181"/>
    <lineage>
        <taxon>Eukaryota</taxon>
        <taxon>Viridiplantae</taxon>
        <taxon>Streptophyta</taxon>
        <taxon>Embryophyta</taxon>
        <taxon>Tracheophyta</taxon>
        <taxon>Spermatophyta</taxon>
        <taxon>Magnoliopsida</taxon>
        <taxon>eudicotyledons</taxon>
        <taxon>Gunneridae</taxon>
        <taxon>Pentapetalae</taxon>
        <taxon>rosids</taxon>
        <taxon>malvids</taxon>
        <taxon>Brassicales</taxon>
        <taxon>Brassicaceae</taxon>
        <taxon>Brassiceae</taxon>
        <taxon>Brassica</taxon>
    </lineage>
</organism>
<name>A0A8S9P5W7_BRACR</name>
<sequence length="98" mass="10636">MDISNWTTPASTVVTNAVGGAREWKLAQKELCHVPIMNQQHKPVAPPLRDTSRCFSDAEWSNSSLKAGIGWIISAESLEGSTMCSFVSSPFIAETLVL</sequence>
<evidence type="ECO:0000313" key="1">
    <source>
        <dbReference type="EMBL" id="KAF3510600.1"/>
    </source>
</evidence>
<dbReference type="EMBL" id="QGKX02001521">
    <property type="protein sequence ID" value="KAF3510600.1"/>
    <property type="molecule type" value="Genomic_DNA"/>
</dbReference>
<gene>
    <name evidence="1" type="ORF">F2Q69_00010086</name>
</gene>
<evidence type="ECO:0008006" key="3">
    <source>
        <dbReference type="Google" id="ProtNLM"/>
    </source>
</evidence>
<evidence type="ECO:0000313" key="2">
    <source>
        <dbReference type="Proteomes" id="UP000712600"/>
    </source>
</evidence>
<accession>A0A8S9P5W7</accession>